<feature type="signal peptide" evidence="2">
    <location>
        <begin position="1"/>
        <end position="26"/>
    </location>
</feature>
<dbReference type="Proteomes" id="UP000237481">
    <property type="component" value="Unassembled WGS sequence"/>
</dbReference>
<evidence type="ECO:0000313" key="5">
    <source>
        <dbReference type="Proteomes" id="UP000237481"/>
    </source>
</evidence>
<dbReference type="AlphaFoldDB" id="A0A2S4LAW2"/>
<feature type="chain" id="PRO_5015685141" description="DUF7136 domain-containing protein" evidence="2">
    <location>
        <begin position="27"/>
        <end position="152"/>
    </location>
</feature>
<dbReference type="EMBL" id="PKSG01000032">
    <property type="protein sequence ID" value="POR39561.1"/>
    <property type="molecule type" value="Genomic_DNA"/>
</dbReference>
<keyword evidence="2" id="KW-0732">Signal</keyword>
<organism evidence="4 5">
    <name type="scientific">Tolypocladium paradoxum</name>
    <dbReference type="NCBI Taxonomy" id="94208"/>
    <lineage>
        <taxon>Eukaryota</taxon>
        <taxon>Fungi</taxon>
        <taxon>Dikarya</taxon>
        <taxon>Ascomycota</taxon>
        <taxon>Pezizomycotina</taxon>
        <taxon>Sordariomycetes</taxon>
        <taxon>Hypocreomycetidae</taxon>
        <taxon>Hypocreales</taxon>
        <taxon>Ophiocordycipitaceae</taxon>
        <taxon>Tolypocladium</taxon>
    </lineage>
</organism>
<name>A0A2S4LAW2_9HYPO</name>
<evidence type="ECO:0000256" key="1">
    <source>
        <dbReference type="SAM" id="MobiDB-lite"/>
    </source>
</evidence>
<feature type="compositionally biased region" description="Polar residues" evidence="1">
    <location>
        <begin position="58"/>
        <end position="70"/>
    </location>
</feature>
<feature type="region of interest" description="Disordered" evidence="1">
    <location>
        <begin position="58"/>
        <end position="86"/>
    </location>
</feature>
<evidence type="ECO:0000259" key="3">
    <source>
        <dbReference type="Pfam" id="PF23584"/>
    </source>
</evidence>
<comment type="caution">
    <text evidence="4">The sequence shown here is derived from an EMBL/GenBank/DDBJ whole genome shotgun (WGS) entry which is preliminary data.</text>
</comment>
<proteinExistence type="predicted"/>
<dbReference type="Pfam" id="PF23584">
    <property type="entry name" value="DUF7136"/>
    <property type="match status" value="1"/>
</dbReference>
<dbReference type="OrthoDB" id="5244771at2759"/>
<sequence length="152" mass="16732">MLSGDSWAFLALALAAVWWHRRRSTSKSTSSFPRNETYKPSTVFPIALAVQNVTVMGASATSPSPGTSCRTPEAPSRPASDSAGERPVIFFDNNNVTEWIRRKQRGDRYMLNWHVVLNGTRERCRYYQSLVTGGLMFGVEADWEAAAGGDGG</sequence>
<gene>
    <name evidence="4" type="ORF">TPAR_00251</name>
</gene>
<dbReference type="InterPro" id="IPR055560">
    <property type="entry name" value="DUF7136"/>
</dbReference>
<protein>
    <recommendedName>
        <fullName evidence="3">DUF7136 domain-containing protein</fullName>
    </recommendedName>
</protein>
<keyword evidence="5" id="KW-1185">Reference proteome</keyword>
<feature type="domain" description="DUF7136" evidence="3">
    <location>
        <begin position="32"/>
        <end position="58"/>
    </location>
</feature>
<accession>A0A2S4LAW2</accession>
<feature type="non-terminal residue" evidence="4">
    <location>
        <position position="152"/>
    </location>
</feature>
<evidence type="ECO:0000313" key="4">
    <source>
        <dbReference type="EMBL" id="POR39561.1"/>
    </source>
</evidence>
<evidence type="ECO:0000256" key="2">
    <source>
        <dbReference type="SAM" id="SignalP"/>
    </source>
</evidence>
<reference evidence="4 5" key="1">
    <citation type="submission" date="2018-01" db="EMBL/GenBank/DDBJ databases">
        <title>Harnessing the power of phylogenomics to disentangle the directionality and signatures of interkingdom host jumping in the parasitic fungal genus Tolypocladium.</title>
        <authorList>
            <person name="Quandt C.A."/>
            <person name="Patterson W."/>
            <person name="Spatafora J.W."/>
        </authorList>
    </citation>
    <scope>NUCLEOTIDE SEQUENCE [LARGE SCALE GENOMIC DNA]</scope>
    <source>
        <strain evidence="4 5">NRBC 100945</strain>
    </source>
</reference>